<evidence type="ECO:0000256" key="1">
    <source>
        <dbReference type="SAM" id="Phobius"/>
    </source>
</evidence>
<keyword evidence="3" id="KW-1185">Reference proteome</keyword>
<evidence type="ECO:0000313" key="3">
    <source>
        <dbReference type="Proteomes" id="UP001580407"/>
    </source>
</evidence>
<protein>
    <submittedName>
        <fullName evidence="2">Holin-like toxin</fullName>
    </submittedName>
</protein>
<dbReference type="EMBL" id="JBHILM010000013">
    <property type="protein sequence ID" value="MFB5681931.1"/>
    <property type="molecule type" value="Genomic_DNA"/>
</dbReference>
<feature type="transmembrane region" description="Helical" evidence="1">
    <location>
        <begin position="6"/>
        <end position="23"/>
    </location>
</feature>
<evidence type="ECO:0000313" key="2">
    <source>
        <dbReference type="EMBL" id="MFB5681931.1"/>
    </source>
</evidence>
<dbReference type="InterPro" id="IPR031616">
    <property type="entry name" value="BsrE-like"/>
</dbReference>
<accession>A0ABV5B8B9</accession>
<organism evidence="2 3">
    <name type="scientific">Paenibacillus terreus</name>
    <dbReference type="NCBI Taxonomy" id="1387834"/>
    <lineage>
        <taxon>Bacteria</taxon>
        <taxon>Bacillati</taxon>
        <taxon>Bacillota</taxon>
        <taxon>Bacilli</taxon>
        <taxon>Bacillales</taxon>
        <taxon>Paenibacillaceae</taxon>
        <taxon>Paenibacillus</taxon>
    </lineage>
</organism>
<name>A0ABV5B8B9_9BACL</name>
<comment type="caution">
    <text evidence="2">The sequence shown here is derived from an EMBL/GenBank/DDBJ whole genome shotgun (WGS) entry which is preliminary data.</text>
</comment>
<keyword evidence="1" id="KW-0472">Membrane</keyword>
<keyword evidence="1" id="KW-1133">Transmembrane helix</keyword>
<gene>
    <name evidence="2" type="ORF">ACE3NQ_13495</name>
</gene>
<dbReference type="RefSeq" id="WP_375525705.1">
    <property type="nucleotide sequence ID" value="NZ_JBHILM010000013.1"/>
</dbReference>
<keyword evidence="1" id="KW-0812">Transmembrane</keyword>
<reference evidence="2 3" key="1">
    <citation type="submission" date="2024-09" db="EMBL/GenBank/DDBJ databases">
        <authorList>
            <person name="Ruan L."/>
        </authorList>
    </citation>
    <scope>NUCLEOTIDE SEQUENCE [LARGE SCALE GENOMIC DNA]</scope>
    <source>
        <strain evidence="2 3">D33</strain>
    </source>
</reference>
<proteinExistence type="predicted"/>
<sequence>MTVYGALSLMLASGMFVVAVLSFHKRK</sequence>
<dbReference type="Pfam" id="PF16935">
    <property type="entry name" value="Hol_Tox"/>
    <property type="match status" value="1"/>
</dbReference>
<dbReference type="Proteomes" id="UP001580407">
    <property type="component" value="Unassembled WGS sequence"/>
</dbReference>